<keyword evidence="5" id="KW-0460">Magnesium</keyword>
<dbReference type="KEGG" id="gfu:KM031_10345"/>
<evidence type="ECO:0000256" key="3">
    <source>
        <dbReference type="ARBA" id="ARBA00029596"/>
    </source>
</evidence>
<accession>A0A975P4L4</accession>
<comment type="cofactor">
    <cofactor evidence="5">
        <name>Mg(2+)</name>
        <dbReference type="ChEBI" id="CHEBI:18420"/>
    </cofactor>
</comment>
<evidence type="ECO:0000313" key="7">
    <source>
        <dbReference type="EMBL" id="QWK89267.1"/>
    </source>
</evidence>
<evidence type="ECO:0000256" key="4">
    <source>
        <dbReference type="ARBA" id="ARBA00030169"/>
    </source>
</evidence>
<proteinExistence type="predicted"/>
<sequence length="218" mass="22767">MFPDLSLVETATLGHFLQDGFMAPTIQPVLPDRRIFGPALTVRLPGSDGSALIEALSVAEAGQIVVVDRCGDFRHACWGAVTTHAALARGVLGAVIDGFITDQAAVTALGFPVWCRGRSPITTRNRQMAGEVGGLVSCGGTAVAAGDIILADENGVVVLDPATVAEHAATALHLQHAEADLIRRLQAGETLAQIVAPERPANGPKRRFPNLNLKLSKG</sequence>
<dbReference type="InterPro" id="IPR005493">
    <property type="entry name" value="RraA/RraA-like"/>
</dbReference>
<dbReference type="Pfam" id="PF03737">
    <property type="entry name" value="RraA-like"/>
    <property type="match status" value="1"/>
</dbReference>
<dbReference type="CDD" id="cd16841">
    <property type="entry name" value="RraA_family"/>
    <property type="match status" value="1"/>
</dbReference>
<reference evidence="7" key="1">
    <citation type="submission" date="2021-06" db="EMBL/GenBank/DDBJ databases">
        <title>Direct submission.</title>
        <authorList>
            <person name="Lee C.-S."/>
            <person name="Jin L."/>
        </authorList>
    </citation>
    <scope>NUCLEOTIDE SEQUENCE</scope>
    <source>
        <strain evidence="7">Con5</strain>
    </source>
</reference>
<dbReference type="PANTHER" id="PTHR33254:SF4">
    <property type="entry name" value="4-HYDROXY-4-METHYL-2-OXOGLUTARATE ALDOLASE 3-RELATED"/>
    <property type="match status" value="1"/>
</dbReference>
<evidence type="ECO:0000256" key="2">
    <source>
        <dbReference type="ARBA" id="ARBA00016549"/>
    </source>
</evidence>
<dbReference type="PANTHER" id="PTHR33254">
    <property type="entry name" value="4-HYDROXY-4-METHYL-2-OXOGLUTARATE ALDOLASE 3-RELATED"/>
    <property type="match status" value="1"/>
</dbReference>
<name>A0A975P4L4_9RHOB</name>
<dbReference type="GO" id="GO:0046872">
    <property type="term" value="F:metal ion binding"/>
    <property type="evidence" value="ECO:0007669"/>
    <property type="project" value="UniProtKB-KW"/>
</dbReference>
<dbReference type="Gene3D" id="3.50.30.40">
    <property type="entry name" value="Ribonuclease E inhibitor RraA/RraA-like"/>
    <property type="match status" value="1"/>
</dbReference>
<evidence type="ECO:0000256" key="5">
    <source>
        <dbReference type="PIRSR" id="PIRSR605493-1"/>
    </source>
</evidence>
<keyword evidence="8" id="KW-1185">Reference proteome</keyword>
<feature type="binding site" evidence="5">
    <location>
        <position position="102"/>
    </location>
    <ligand>
        <name>Mg(2+)</name>
        <dbReference type="ChEBI" id="CHEBI:18420"/>
    </ligand>
</feature>
<dbReference type="RefSeq" id="WP_215504970.1">
    <property type="nucleotide sequence ID" value="NZ_CP076361.1"/>
</dbReference>
<feature type="region of interest" description="Disordered" evidence="6">
    <location>
        <begin position="199"/>
        <end position="218"/>
    </location>
</feature>
<dbReference type="SUPFAM" id="SSF89562">
    <property type="entry name" value="RraA-like"/>
    <property type="match status" value="1"/>
</dbReference>
<evidence type="ECO:0000256" key="6">
    <source>
        <dbReference type="SAM" id="MobiDB-lite"/>
    </source>
</evidence>
<keyword evidence="5" id="KW-0479">Metal-binding</keyword>
<gene>
    <name evidence="7" type="ORF">KM031_10345</name>
</gene>
<evidence type="ECO:0000256" key="1">
    <source>
        <dbReference type="ARBA" id="ARBA00001968"/>
    </source>
</evidence>
<dbReference type="Proteomes" id="UP000679352">
    <property type="component" value="Chromosome"/>
</dbReference>
<comment type="cofactor">
    <cofactor evidence="1">
        <name>a divalent metal cation</name>
        <dbReference type="ChEBI" id="CHEBI:60240"/>
    </cofactor>
</comment>
<dbReference type="AlphaFoldDB" id="A0A975P4L4"/>
<protein>
    <recommendedName>
        <fullName evidence="2">Putative 4-hydroxy-4-methyl-2-oxoglutarate aldolase</fullName>
    </recommendedName>
    <alternativeName>
        <fullName evidence="3">Regulator of ribonuclease activity homolog</fullName>
    </alternativeName>
    <alternativeName>
        <fullName evidence="4">RraA-like protein</fullName>
    </alternativeName>
</protein>
<dbReference type="InterPro" id="IPR036704">
    <property type="entry name" value="RraA/RraA-like_sf"/>
</dbReference>
<dbReference type="EMBL" id="CP076361">
    <property type="protein sequence ID" value="QWK89267.1"/>
    <property type="molecule type" value="Genomic_DNA"/>
</dbReference>
<organism evidence="7 8">
    <name type="scientific">Gemmobacter fulvus</name>
    <dbReference type="NCBI Taxonomy" id="2840474"/>
    <lineage>
        <taxon>Bacteria</taxon>
        <taxon>Pseudomonadati</taxon>
        <taxon>Pseudomonadota</taxon>
        <taxon>Alphaproteobacteria</taxon>
        <taxon>Rhodobacterales</taxon>
        <taxon>Paracoccaceae</taxon>
        <taxon>Gemmobacter</taxon>
    </lineage>
</organism>
<evidence type="ECO:0000313" key="8">
    <source>
        <dbReference type="Proteomes" id="UP000679352"/>
    </source>
</evidence>